<comment type="caution">
    <text evidence="2">The sequence shown here is derived from an EMBL/GenBank/DDBJ whole genome shotgun (WGS) entry which is preliminary data.</text>
</comment>
<accession>A0A7C3G9H4</accession>
<dbReference type="EMBL" id="DRMN01000382">
    <property type="protein sequence ID" value="HFB55432.1"/>
    <property type="molecule type" value="Genomic_DNA"/>
</dbReference>
<dbReference type="Gene3D" id="2.60.120.260">
    <property type="entry name" value="Galactose-binding domain-like"/>
    <property type="match status" value="1"/>
</dbReference>
<dbReference type="AlphaFoldDB" id="A0A7C3G9H4"/>
<protein>
    <recommendedName>
        <fullName evidence="3">Cyclic di-GMP-binding protein</fullName>
    </recommendedName>
</protein>
<dbReference type="Proteomes" id="UP000886042">
    <property type="component" value="Unassembled WGS sequence"/>
</dbReference>
<name>A0A7C3G9H4_9PROT</name>
<feature type="non-terminal residue" evidence="2">
    <location>
        <position position="274"/>
    </location>
</feature>
<evidence type="ECO:0000256" key="1">
    <source>
        <dbReference type="SAM" id="SignalP"/>
    </source>
</evidence>
<feature type="signal peptide" evidence="1">
    <location>
        <begin position="1"/>
        <end position="39"/>
    </location>
</feature>
<organism evidence="2">
    <name type="scientific">Hellea balneolensis</name>
    <dbReference type="NCBI Taxonomy" id="287478"/>
    <lineage>
        <taxon>Bacteria</taxon>
        <taxon>Pseudomonadati</taxon>
        <taxon>Pseudomonadota</taxon>
        <taxon>Alphaproteobacteria</taxon>
        <taxon>Maricaulales</taxon>
        <taxon>Robiginitomaculaceae</taxon>
        <taxon>Hellea</taxon>
    </lineage>
</organism>
<sequence>MSQYSNNIVNFCTKTKFSHLMIGLVLSFFAALSTDVSFAATAYQTKLAKTPTHILNTDLVALTHRKHITLDWANPTFKLNFDLPRHEWFDGLDLTLSMYPQGDVDPHTPIYISYNGSKPIALHGQGSEFHAQIKLDANLIRPSQNNILISFRAPRGSDCLTARDGQWIVDMSKSKLTARARTKPHALRIADVKQQLAHSMTAPKRVAILARGKNKTAYEALIAQGIAQRVNTLPDFQLTQKRADLTLLVGTRDQLRNRVKEKLWLDTQGTLMFV</sequence>
<evidence type="ECO:0008006" key="3">
    <source>
        <dbReference type="Google" id="ProtNLM"/>
    </source>
</evidence>
<feature type="chain" id="PRO_5027930540" description="Cyclic di-GMP-binding protein" evidence="1">
    <location>
        <begin position="40"/>
        <end position="274"/>
    </location>
</feature>
<keyword evidence="1" id="KW-0732">Signal</keyword>
<reference evidence="2" key="1">
    <citation type="journal article" date="2020" name="mSystems">
        <title>Genome- and Community-Level Interaction Insights into Carbon Utilization and Element Cycling Functions of Hydrothermarchaeota in Hydrothermal Sediment.</title>
        <authorList>
            <person name="Zhou Z."/>
            <person name="Liu Y."/>
            <person name="Xu W."/>
            <person name="Pan J."/>
            <person name="Luo Z.H."/>
            <person name="Li M."/>
        </authorList>
    </citation>
    <scope>NUCLEOTIDE SEQUENCE [LARGE SCALE GENOMIC DNA]</scope>
    <source>
        <strain evidence="2">HyVt-489</strain>
    </source>
</reference>
<evidence type="ECO:0000313" key="2">
    <source>
        <dbReference type="EMBL" id="HFB55432.1"/>
    </source>
</evidence>
<proteinExistence type="predicted"/>
<gene>
    <name evidence="2" type="ORF">ENJ46_05855</name>
</gene>